<dbReference type="OrthoDB" id="300641at2759"/>
<keyword evidence="1" id="KW-0472">Membrane</keyword>
<keyword evidence="3" id="KW-1185">Reference proteome</keyword>
<evidence type="ECO:0000313" key="2">
    <source>
        <dbReference type="EMBL" id="PNF33202.1"/>
    </source>
</evidence>
<dbReference type="InterPro" id="IPR009030">
    <property type="entry name" value="Growth_fac_rcpt_cys_sf"/>
</dbReference>
<dbReference type="SMART" id="SM00261">
    <property type="entry name" value="FU"/>
    <property type="match status" value="7"/>
</dbReference>
<dbReference type="CDD" id="cd00064">
    <property type="entry name" value="FU"/>
    <property type="match status" value="5"/>
</dbReference>
<evidence type="ECO:0008006" key="4">
    <source>
        <dbReference type="Google" id="ProtNLM"/>
    </source>
</evidence>
<evidence type="ECO:0000313" key="3">
    <source>
        <dbReference type="Proteomes" id="UP000235965"/>
    </source>
</evidence>
<dbReference type="InterPro" id="IPR006212">
    <property type="entry name" value="Furin_repeat"/>
</dbReference>
<protein>
    <recommendedName>
        <fullName evidence="4">Furin-like protease 2</fullName>
    </recommendedName>
</protein>
<dbReference type="FunFam" id="2.10.220.10:FF:000055">
    <property type="entry name" value="Furin-like protease 2"/>
    <property type="match status" value="1"/>
</dbReference>
<dbReference type="Gene3D" id="2.10.220.10">
    <property type="entry name" value="Hormone Receptor, Insulin-like Growth Factor Receptor 1, Chain A, domain 2"/>
    <property type="match status" value="4"/>
</dbReference>
<name>A0A2J7QX93_9NEOP</name>
<keyword evidence="1" id="KW-1133">Transmembrane helix</keyword>
<feature type="transmembrane region" description="Helical" evidence="1">
    <location>
        <begin position="397"/>
        <end position="419"/>
    </location>
</feature>
<dbReference type="SUPFAM" id="SSF57184">
    <property type="entry name" value="Growth factor receptor domain"/>
    <property type="match status" value="3"/>
</dbReference>
<comment type="caution">
    <text evidence="2">The sequence shown here is derived from an EMBL/GenBank/DDBJ whole genome shotgun (WGS) entry which is preliminary data.</text>
</comment>
<dbReference type="PANTHER" id="PTHR15332:SF175">
    <property type="entry name" value="PROPROTEIN CONVERTASE SUBTILISIN_KEXIN TYPE 5-LIKE"/>
    <property type="match status" value="1"/>
</dbReference>
<proteinExistence type="predicted"/>
<keyword evidence="1" id="KW-0812">Transmembrane</keyword>
<dbReference type="AlphaFoldDB" id="A0A2J7QX93"/>
<evidence type="ECO:0000256" key="1">
    <source>
        <dbReference type="SAM" id="Phobius"/>
    </source>
</evidence>
<accession>A0A2J7QX93</accession>
<gene>
    <name evidence="2" type="ORF">B7P43_G11693</name>
</gene>
<dbReference type="EMBL" id="NEVH01009384">
    <property type="protein sequence ID" value="PNF33202.1"/>
    <property type="molecule type" value="Genomic_DNA"/>
</dbReference>
<organism evidence="2 3">
    <name type="scientific">Cryptotermes secundus</name>
    <dbReference type="NCBI Taxonomy" id="105785"/>
    <lineage>
        <taxon>Eukaryota</taxon>
        <taxon>Metazoa</taxon>
        <taxon>Ecdysozoa</taxon>
        <taxon>Arthropoda</taxon>
        <taxon>Hexapoda</taxon>
        <taxon>Insecta</taxon>
        <taxon>Pterygota</taxon>
        <taxon>Neoptera</taxon>
        <taxon>Polyneoptera</taxon>
        <taxon>Dictyoptera</taxon>
        <taxon>Blattodea</taxon>
        <taxon>Blattoidea</taxon>
        <taxon>Termitoidae</taxon>
        <taxon>Kalotermitidae</taxon>
        <taxon>Cryptotermitinae</taxon>
        <taxon>Cryptotermes</taxon>
    </lineage>
</organism>
<sequence>MYTYETEDYGCSSCHSSCETCNGSSETQCITCRPGRYALSGTCSNVCPDGYYADKKRRECLKCPVGCATCNSIVCLACTEDWVLNKKGRCVPEGSKHCDSAEFYENGRCRPCHSTCETCDAATETGCLTCPSPLVLHNSQCLAVCLDGSYMEQGVCTPCLHTCHRCVSRINCTACTPGLHLQSGECRATCAAGYYSDRGVCSKCYLSCMTCSGPRRDQCVTCPGGWQLAAGECHPECPEGFFKSDYGCQKCHHYCRTCNGEGPLQCTSCPPHSMLDGGLCVECLGSQYYDPPTQLCKSCHKSCRSCSGPGPFSCLACVLPLHLDRLNNQCVPCCISPNQQDCCHCDKTTGECQNSSPAGKRRIAAGAEQGGESNMAAIRGGTATDFHVHQYTPFTTLTAMAVAGCVAVVLLFGIIFAVLQMKSQPWRKSWHKGEGYEKLSTLQCKVDIDKVSLTQEEEYTEDDEDEDQLFTKT</sequence>
<dbReference type="Proteomes" id="UP000235965">
    <property type="component" value="Unassembled WGS sequence"/>
</dbReference>
<dbReference type="PANTHER" id="PTHR15332">
    <property type="entry name" value="PROPROTEIN CONVERTASE SUBTILISIN_KEXIN TYPE 5-LIKE"/>
    <property type="match status" value="1"/>
</dbReference>
<reference evidence="2 3" key="1">
    <citation type="submission" date="2017-12" db="EMBL/GenBank/DDBJ databases">
        <title>Hemimetabolous genomes reveal molecular basis of termite eusociality.</title>
        <authorList>
            <person name="Harrison M.C."/>
            <person name="Jongepier E."/>
            <person name="Robertson H.M."/>
            <person name="Arning N."/>
            <person name="Bitard-Feildel T."/>
            <person name="Chao H."/>
            <person name="Childers C.P."/>
            <person name="Dinh H."/>
            <person name="Doddapaneni H."/>
            <person name="Dugan S."/>
            <person name="Gowin J."/>
            <person name="Greiner C."/>
            <person name="Han Y."/>
            <person name="Hu H."/>
            <person name="Hughes D.S.T."/>
            <person name="Huylmans A.-K."/>
            <person name="Kemena C."/>
            <person name="Kremer L.P.M."/>
            <person name="Lee S.L."/>
            <person name="Lopez-Ezquerra A."/>
            <person name="Mallet L."/>
            <person name="Monroy-Kuhn J.M."/>
            <person name="Moser A."/>
            <person name="Murali S.C."/>
            <person name="Muzny D.M."/>
            <person name="Otani S."/>
            <person name="Piulachs M.-D."/>
            <person name="Poelchau M."/>
            <person name="Qu J."/>
            <person name="Schaub F."/>
            <person name="Wada-Katsumata A."/>
            <person name="Worley K.C."/>
            <person name="Xie Q."/>
            <person name="Ylla G."/>
            <person name="Poulsen M."/>
            <person name="Gibbs R.A."/>
            <person name="Schal C."/>
            <person name="Richards S."/>
            <person name="Belles X."/>
            <person name="Korb J."/>
            <person name="Bornberg-Bauer E."/>
        </authorList>
    </citation>
    <scope>NUCLEOTIDE SEQUENCE [LARGE SCALE GENOMIC DNA]</scope>
    <source>
        <tissue evidence="2">Whole body</tissue>
    </source>
</reference>